<dbReference type="OrthoDB" id="8457022at2"/>
<dbReference type="NCBIfam" id="NF047412">
    <property type="entry name" value="sig_GCG_CRPN_rpt"/>
    <property type="match status" value="1"/>
</dbReference>
<feature type="signal peptide" evidence="2">
    <location>
        <begin position="1"/>
        <end position="26"/>
    </location>
</feature>
<organism evidence="3 4">
    <name type="scientific">Neorhizobium alkalisoli</name>
    <dbReference type="NCBI Taxonomy" id="528178"/>
    <lineage>
        <taxon>Bacteria</taxon>
        <taxon>Pseudomonadati</taxon>
        <taxon>Pseudomonadota</taxon>
        <taxon>Alphaproteobacteria</taxon>
        <taxon>Hyphomicrobiales</taxon>
        <taxon>Rhizobiaceae</taxon>
        <taxon>Rhizobium/Agrobacterium group</taxon>
        <taxon>Neorhizobium</taxon>
    </lineage>
</organism>
<reference evidence="3 4" key="1">
    <citation type="submission" date="2019-06" db="EMBL/GenBank/DDBJ databases">
        <title>Sorghum-associated microbial communities from plants grown in Nebraska, USA.</title>
        <authorList>
            <person name="Schachtman D."/>
        </authorList>
    </citation>
    <scope>NUCLEOTIDE SEQUENCE [LARGE SCALE GENOMIC DNA]</scope>
    <source>
        <strain evidence="3 4">1225</strain>
    </source>
</reference>
<name>A0A561QNY5_9HYPH</name>
<evidence type="ECO:0000256" key="1">
    <source>
        <dbReference type="SAM" id="MobiDB-lite"/>
    </source>
</evidence>
<feature type="region of interest" description="Disordered" evidence="1">
    <location>
        <begin position="63"/>
        <end position="108"/>
    </location>
</feature>
<comment type="caution">
    <text evidence="3">The sequence shown here is derived from an EMBL/GenBank/DDBJ whole genome shotgun (WGS) entry which is preliminary data.</text>
</comment>
<evidence type="ECO:0000313" key="4">
    <source>
        <dbReference type="Proteomes" id="UP000320653"/>
    </source>
</evidence>
<dbReference type="AlphaFoldDB" id="A0A561QNY5"/>
<feature type="compositionally biased region" description="Pro residues" evidence="1">
    <location>
        <begin position="99"/>
        <end position="108"/>
    </location>
</feature>
<dbReference type="RefSeq" id="WP_145639647.1">
    <property type="nucleotide sequence ID" value="NZ_VIWP01000005.1"/>
</dbReference>
<sequence length="108" mass="12134">MKKLIFAAGILASALTGMGMGSVAQAAPMSVERPVGIAPERTVSGDVVRVDYACGRGWHLSRHGICRPNRPPPPPPRWHRPPPRWDDRPHHWYGHHRPPPPPPGWYRY</sequence>
<dbReference type="InterPro" id="IPR058110">
    <property type="entry name" value="GCG_CRPN_dom"/>
</dbReference>
<evidence type="ECO:0008006" key="5">
    <source>
        <dbReference type="Google" id="ProtNLM"/>
    </source>
</evidence>
<evidence type="ECO:0000256" key="2">
    <source>
        <dbReference type="SAM" id="SignalP"/>
    </source>
</evidence>
<accession>A0A561QNY5</accession>
<feature type="chain" id="PRO_5021738982" description="PXPV repeat-containing protein" evidence="2">
    <location>
        <begin position="27"/>
        <end position="108"/>
    </location>
</feature>
<keyword evidence="4" id="KW-1185">Reference proteome</keyword>
<dbReference type="EMBL" id="VIWP01000005">
    <property type="protein sequence ID" value="TWF52080.1"/>
    <property type="molecule type" value="Genomic_DNA"/>
</dbReference>
<dbReference type="Proteomes" id="UP000320653">
    <property type="component" value="Unassembled WGS sequence"/>
</dbReference>
<proteinExistence type="predicted"/>
<evidence type="ECO:0000313" key="3">
    <source>
        <dbReference type="EMBL" id="TWF52080.1"/>
    </source>
</evidence>
<protein>
    <recommendedName>
        <fullName evidence="5">PXPV repeat-containing protein</fullName>
    </recommendedName>
</protein>
<keyword evidence="2" id="KW-0732">Signal</keyword>
<gene>
    <name evidence="3" type="ORF">FHW37_105179</name>
</gene>